<dbReference type="Pfam" id="PF05050">
    <property type="entry name" value="Methyltransf_21"/>
    <property type="match status" value="1"/>
</dbReference>
<sequence>MTDKLKAWLYKTLGLAGYLKMLQTVFITGYKSGALKLNETYKWHYFVKKIVAPTDTVIDIGANLGYFSYVFSSIINTNGNLYSVEPVKPYRELLQKLLPKKPNVTIFPFALGNMNGGPVKLGMPPFLQKLQYLRHGTVTILKDESISVNQLIFESDIRKGSEVFGGLSKIDYIKCDIEGYETVVFPELRPVLEKHKPLVQLETWGEQLPIMLAYFRDLGYKAYNLQHNKLVSCDILPAEQIASSDILFVPAERMKRVQQFLS</sequence>
<comment type="caution">
    <text evidence="2">The sequence shown here is derived from an EMBL/GenBank/DDBJ whole genome shotgun (WGS) entry which is preliminary data.</text>
</comment>
<dbReference type="PANTHER" id="PTHR34203">
    <property type="entry name" value="METHYLTRANSFERASE, FKBM FAMILY PROTEIN"/>
    <property type="match status" value="1"/>
</dbReference>
<dbReference type="InterPro" id="IPR052514">
    <property type="entry name" value="SAM-dependent_MTase"/>
</dbReference>
<keyword evidence="2" id="KW-0808">Transferase</keyword>
<keyword evidence="2" id="KW-0489">Methyltransferase</keyword>
<dbReference type="NCBIfam" id="TIGR01444">
    <property type="entry name" value="fkbM_fam"/>
    <property type="match status" value="1"/>
</dbReference>
<evidence type="ECO:0000313" key="2">
    <source>
        <dbReference type="EMBL" id="MBG9375315.1"/>
    </source>
</evidence>
<evidence type="ECO:0000259" key="1">
    <source>
        <dbReference type="Pfam" id="PF05050"/>
    </source>
</evidence>
<dbReference type="GO" id="GO:0032259">
    <property type="term" value="P:methylation"/>
    <property type="evidence" value="ECO:0007669"/>
    <property type="project" value="UniProtKB-KW"/>
</dbReference>
<dbReference type="AlphaFoldDB" id="A0A931E0Q0"/>
<dbReference type="Gene3D" id="3.40.50.150">
    <property type="entry name" value="Vaccinia Virus protein VP39"/>
    <property type="match status" value="1"/>
</dbReference>
<name>A0A931E0Q0_9BACT</name>
<accession>A0A931E0Q0</accession>
<feature type="domain" description="Methyltransferase FkbM" evidence="1">
    <location>
        <begin position="59"/>
        <end position="221"/>
    </location>
</feature>
<protein>
    <submittedName>
        <fullName evidence="2">FkbM family methyltransferase</fullName>
    </submittedName>
</protein>
<dbReference type="EMBL" id="JADWYR010000001">
    <property type="protein sequence ID" value="MBG9375315.1"/>
    <property type="molecule type" value="Genomic_DNA"/>
</dbReference>
<dbReference type="SUPFAM" id="SSF53335">
    <property type="entry name" value="S-adenosyl-L-methionine-dependent methyltransferases"/>
    <property type="match status" value="1"/>
</dbReference>
<dbReference type="InterPro" id="IPR029063">
    <property type="entry name" value="SAM-dependent_MTases_sf"/>
</dbReference>
<gene>
    <name evidence="2" type="ORF">I5907_03665</name>
</gene>
<proteinExistence type="predicted"/>
<evidence type="ECO:0000313" key="3">
    <source>
        <dbReference type="Proteomes" id="UP000628448"/>
    </source>
</evidence>
<keyword evidence="3" id="KW-1185">Reference proteome</keyword>
<dbReference type="InterPro" id="IPR006342">
    <property type="entry name" value="FkbM_mtfrase"/>
</dbReference>
<dbReference type="GO" id="GO:0008168">
    <property type="term" value="F:methyltransferase activity"/>
    <property type="evidence" value="ECO:0007669"/>
    <property type="project" value="UniProtKB-KW"/>
</dbReference>
<dbReference type="PANTHER" id="PTHR34203:SF15">
    <property type="entry name" value="SLL1173 PROTEIN"/>
    <property type="match status" value="1"/>
</dbReference>
<dbReference type="RefSeq" id="WP_196989372.1">
    <property type="nucleotide sequence ID" value="NZ_JADWYR010000001.1"/>
</dbReference>
<organism evidence="2 3">
    <name type="scientific">Panacibacter microcysteis</name>
    <dbReference type="NCBI Taxonomy" id="2793269"/>
    <lineage>
        <taxon>Bacteria</taxon>
        <taxon>Pseudomonadati</taxon>
        <taxon>Bacteroidota</taxon>
        <taxon>Chitinophagia</taxon>
        <taxon>Chitinophagales</taxon>
        <taxon>Chitinophagaceae</taxon>
        <taxon>Panacibacter</taxon>
    </lineage>
</organism>
<dbReference type="Proteomes" id="UP000628448">
    <property type="component" value="Unassembled WGS sequence"/>
</dbReference>
<reference evidence="2" key="1">
    <citation type="submission" date="2020-11" db="EMBL/GenBank/DDBJ databases">
        <title>Bacterial whole genome sequence for Panacibacter sp. DH6.</title>
        <authorList>
            <person name="Le V."/>
            <person name="Ko S."/>
            <person name="Ahn C.-Y."/>
            <person name="Oh H.-M."/>
        </authorList>
    </citation>
    <scope>NUCLEOTIDE SEQUENCE</scope>
    <source>
        <strain evidence="2">DH6</strain>
    </source>
</reference>